<name>A0A817BU09_BRANA</name>
<feature type="compositionally biased region" description="Basic and acidic residues" evidence="2">
    <location>
        <begin position="121"/>
        <end position="130"/>
    </location>
</feature>
<evidence type="ECO:0000256" key="1">
    <source>
        <dbReference type="SAM" id="Coils"/>
    </source>
</evidence>
<reference evidence="3" key="1">
    <citation type="submission" date="2021-01" db="EMBL/GenBank/DDBJ databases">
        <authorList>
            <consortium name="Genoscope - CEA"/>
            <person name="William W."/>
        </authorList>
    </citation>
    <scope>NUCLEOTIDE SEQUENCE</scope>
</reference>
<dbReference type="Proteomes" id="UP001295469">
    <property type="component" value="Chromosome A10"/>
</dbReference>
<feature type="region of interest" description="Disordered" evidence="2">
    <location>
        <begin position="121"/>
        <end position="140"/>
    </location>
</feature>
<organism evidence="3">
    <name type="scientific">Brassica napus</name>
    <name type="common">Rape</name>
    <dbReference type="NCBI Taxonomy" id="3708"/>
    <lineage>
        <taxon>Eukaryota</taxon>
        <taxon>Viridiplantae</taxon>
        <taxon>Streptophyta</taxon>
        <taxon>Embryophyta</taxon>
        <taxon>Tracheophyta</taxon>
        <taxon>Spermatophyta</taxon>
        <taxon>Magnoliopsida</taxon>
        <taxon>eudicotyledons</taxon>
        <taxon>Gunneridae</taxon>
        <taxon>Pentapetalae</taxon>
        <taxon>rosids</taxon>
        <taxon>malvids</taxon>
        <taxon>Brassicales</taxon>
        <taxon>Brassicaceae</taxon>
        <taxon>Brassiceae</taxon>
        <taxon>Brassica</taxon>
    </lineage>
</organism>
<accession>A0A817BU09</accession>
<evidence type="ECO:0000313" key="3">
    <source>
        <dbReference type="EMBL" id="CAF2360263.1"/>
    </source>
</evidence>
<protein>
    <submittedName>
        <fullName evidence="3">(rape) hypothetical protein</fullName>
    </submittedName>
</protein>
<keyword evidence="1" id="KW-0175">Coiled coil</keyword>
<proteinExistence type="predicted"/>
<evidence type="ECO:0000256" key="2">
    <source>
        <dbReference type="SAM" id="MobiDB-lite"/>
    </source>
</evidence>
<gene>
    <name evidence="3" type="ORF">DARMORV10_A10P31290.1</name>
</gene>
<dbReference type="AlphaFoldDB" id="A0A817BU09"/>
<dbReference type="EMBL" id="HG994364">
    <property type="protein sequence ID" value="CAF2360263.1"/>
    <property type="molecule type" value="Genomic_DNA"/>
</dbReference>
<feature type="coiled-coil region" evidence="1">
    <location>
        <begin position="5"/>
        <end position="32"/>
    </location>
</feature>
<sequence>MARENENLESSYLALKTKVTMMEKELDRLRKLTSEISHFMFLDDGVNLGNFSQTEIDNLKSNSRKMITCLSRQLWHPYKSVNNEATLGGEVPKVPGFPMVKERTVYLMDEWFMDPSDKEDEMKKACEGESSKSGGAAMGKERTVYLMDEWRNMDPSDKDHA</sequence>